<evidence type="ECO:0000256" key="1">
    <source>
        <dbReference type="SAM" id="MobiDB-lite"/>
    </source>
</evidence>
<evidence type="ECO:0000313" key="3">
    <source>
        <dbReference type="EMBL" id="PRQ07815.1"/>
    </source>
</evidence>
<dbReference type="EMBL" id="PVNL01000049">
    <property type="protein sequence ID" value="PRQ07815.1"/>
    <property type="molecule type" value="Genomic_DNA"/>
</dbReference>
<feature type="compositionally biased region" description="Low complexity" evidence="1">
    <location>
        <begin position="451"/>
        <end position="483"/>
    </location>
</feature>
<dbReference type="SUPFAM" id="SSF53098">
    <property type="entry name" value="Ribonuclease H-like"/>
    <property type="match status" value="1"/>
</dbReference>
<dbReference type="RefSeq" id="WP_106089514.1">
    <property type="nucleotide sequence ID" value="NZ_PVNL01000049.1"/>
</dbReference>
<proteinExistence type="predicted"/>
<protein>
    <recommendedName>
        <fullName evidence="2">YprB ribonuclease H-like domain-containing protein</fullName>
    </recommendedName>
</protein>
<sequence length="526" mass="56997">MDLLTRLAHARALERLDTGAVGEAFGSVDRPAPVTPTAARVPEAGASFERREVVVPLAVAPRVPRGFAERLATDLATDRPAMLGGCLDRLVLPTSSALARDLVCLGAARGGRPVFIDTETTGLGGVALPFMVGIAWYGPGSLTVTQWTLSRLGGEAALLADVLATLRNLGPDPLVSFNGASFDLPLLRVRARRHGLCERVLAARQVDHLDLLVPARRLHSGFGPDCRLGTLERDLLGLRRRGDIDSAEIPAVYWRWLQAPDDLHAQRRLQAVRDHNVVDLASLPALAATLARTIREPEGLERARRAARHFAKLGAHDQARLSLARFVEPGLARAQQGQALAKGWREAALELAELERRGGTRERAAVLWRAAWRQEPSCPVSSEAWAKHLEHHARDFGEALRVARASRLACPRRIARLERKLAGVHAAAGADRVAPERATCSKPAPIPEPAPISELPELATLPQPAEPAELLEPAEPAEPLGAPRSPARVEPRPEPRLAHSPRTARSTLLSVAEDGSGARRRYRLLR</sequence>
<gene>
    <name evidence="3" type="ORF">ENSA7_24870</name>
</gene>
<accession>A0A2S9YRU1</accession>
<dbReference type="Gene3D" id="3.30.420.10">
    <property type="entry name" value="Ribonuclease H-like superfamily/Ribonuclease H"/>
    <property type="match status" value="1"/>
</dbReference>
<comment type="caution">
    <text evidence="3">The sequence shown here is derived from an EMBL/GenBank/DDBJ whole genome shotgun (WGS) entry which is preliminary data.</text>
</comment>
<organism evidence="3 4">
    <name type="scientific">Enhygromyxa salina</name>
    <dbReference type="NCBI Taxonomy" id="215803"/>
    <lineage>
        <taxon>Bacteria</taxon>
        <taxon>Pseudomonadati</taxon>
        <taxon>Myxococcota</taxon>
        <taxon>Polyangia</taxon>
        <taxon>Nannocystales</taxon>
        <taxon>Nannocystaceae</taxon>
        <taxon>Enhygromyxa</taxon>
    </lineage>
</organism>
<dbReference type="InterPro" id="IPR036397">
    <property type="entry name" value="RNaseH_sf"/>
</dbReference>
<dbReference type="PANTHER" id="PTHR38462:SF1">
    <property type="entry name" value="YPRB RIBONUCLEASE H-LIKE DOMAIN-CONTAINING PROTEIN"/>
    <property type="match status" value="1"/>
</dbReference>
<reference evidence="3 4" key="1">
    <citation type="submission" date="2018-03" db="EMBL/GenBank/DDBJ databases">
        <title>Draft Genome Sequences of the Obligatory Marine Myxobacteria Enhygromyxa salina SWB007.</title>
        <authorList>
            <person name="Poehlein A."/>
            <person name="Moghaddam J.A."/>
            <person name="Harms H."/>
            <person name="Alanjari M."/>
            <person name="Koenig G.M."/>
            <person name="Daniel R."/>
            <person name="Schaeberle T.F."/>
        </authorList>
    </citation>
    <scope>NUCLEOTIDE SEQUENCE [LARGE SCALE GENOMIC DNA]</scope>
    <source>
        <strain evidence="3 4">SWB007</strain>
    </source>
</reference>
<dbReference type="InterPro" id="IPR012337">
    <property type="entry name" value="RNaseH-like_sf"/>
</dbReference>
<evidence type="ECO:0000313" key="4">
    <source>
        <dbReference type="Proteomes" id="UP000238823"/>
    </source>
</evidence>
<feature type="region of interest" description="Disordered" evidence="1">
    <location>
        <begin position="425"/>
        <end position="526"/>
    </location>
</feature>
<name>A0A2S9YRU1_9BACT</name>
<dbReference type="Pfam" id="PF13482">
    <property type="entry name" value="RNase_H_2"/>
    <property type="match status" value="1"/>
</dbReference>
<evidence type="ECO:0000259" key="2">
    <source>
        <dbReference type="Pfam" id="PF13482"/>
    </source>
</evidence>
<dbReference type="Proteomes" id="UP000238823">
    <property type="component" value="Unassembled WGS sequence"/>
</dbReference>
<dbReference type="OrthoDB" id="9790530at2"/>
<dbReference type="PANTHER" id="PTHR38462">
    <property type="entry name" value="EXONUCLEASE-LIKE PROTEIN"/>
    <property type="match status" value="1"/>
</dbReference>
<feature type="domain" description="YprB ribonuclease H-like" evidence="2">
    <location>
        <begin position="114"/>
        <end position="290"/>
    </location>
</feature>
<dbReference type="GO" id="GO:0003676">
    <property type="term" value="F:nucleic acid binding"/>
    <property type="evidence" value="ECO:0007669"/>
    <property type="project" value="InterPro"/>
</dbReference>
<feature type="compositionally biased region" description="Basic and acidic residues" evidence="1">
    <location>
        <begin position="487"/>
        <end position="497"/>
    </location>
</feature>
<dbReference type="AlphaFoldDB" id="A0A2S9YRU1"/>
<dbReference type="InterPro" id="IPR038720">
    <property type="entry name" value="YprB_RNase_H-like_dom"/>
</dbReference>